<sequence length="80" mass="8858">IYGYFKAMPGLDDSTEKYPIIEAVPDFFDFGEVEYGKIAEQTFKVKNSGSKRLRDIATTSRGPAANGNQIDPTDDTFDGE</sequence>
<feature type="region of interest" description="Disordered" evidence="1">
    <location>
        <begin position="54"/>
        <end position="80"/>
    </location>
</feature>
<dbReference type="AlphaFoldDB" id="A0A0F9ESW7"/>
<feature type="non-terminal residue" evidence="2">
    <location>
        <position position="1"/>
    </location>
</feature>
<proteinExistence type="predicted"/>
<dbReference type="InterPro" id="IPR013783">
    <property type="entry name" value="Ig-like_fold"/>
</dbReference>
<dbReference type="Gene3D" id="2.60.40.10">
    <property type="entry name" value="Immunoglobulins"/>
    <property type="match status" value="1"/>
</dbReference>
<feature type="compositionally biased region" description="Polar residues" evidence="1">
    <location>
        <begin position="57"/>
        <end position="71"/>
    </location>
</feature>
<gene>
    <name evidence="2" type="ORF">LCGC14_2038150</name>
</gene>
<name>A0A0F9ESW7_9ZZZZ</name>
<comment type="caution">
    <text evidence="2">The sequence shown here is derived from an EMBL/GenBank/DDBJ whole genome shotgun (WGS) entry which is preliminary data.</text>
</comment>
<evidence type="ECO:0000256" key="1">
    <source>
        <dbReference type="SAM" id="MobiDB-lite"/>
    </source>
</evidence>
<dbReference type="EMBL" id="LAZR01023846">
    <property type="protein sequence ID" value="KKL77114.1"/>
    <property type="molecule type" value="Genomic_DNA"/>
</dbReference>
<reference evidence="2" key="1">
    <citation type="journal article" date="2015" name="Nature">
        <title>Complex archaea that bridge the gap between prokaryotes and eukaryotes.</title>
        <authorList>
            <person name="Spang A."/>
            <person name="Saw J.H."/>
            <person name="Jorgensen S.L."/>
            <person name="Zaremba-Niedzwiedzka K."/>
            <person name="Martijn J."/>
            <person name="Lind A.E."/>
            <person name="van Eijk R."/>
            <person name="Schleper C."/>
            <person name="Guy L."/>
            <person name="Ettema T.J."/>
        </authorList>
    </citation>
    <scope>NUCLEOTIDE SEQUENCE</scope>
</reference>
<protein>
    <submittedName>
        <fullName evidence="2">Uncharacterized protein</fullName>
    </submittedName>
</protein>
<evidence type="ECO:0000313" key="2">
    <source>
        <dbReference type="EMBL" id="KKL77114.1"/>
    </source>
</evidence>
<accession>A0A0F9ESW7</accession>
<organism evidence="2">
    <name type="scientific">marine sediment metagenome</name>
    <dbReference type="NCBI Taxonomy" id="412755"/>
    <lineage>
        <taxon>unclassified sequences</taxon>
        <taxon>metagenomes</taxon>
        <taxon>ecological metagenomes</taxon>
    </lineage>
</organism>